<dbReference type="EMBL" id="DXHS01000078">
    <property type="protein sequence ID" value="HIW02693.1"/>
    <property type="molecule type" value="Genomic_DNA"/>
</dbReference>
<keyword evidence="2" id="KW-0812">Transmembrane</keyword>
<name>A0A9D1Q0I4_9FIRM</name>
<reference evidence="3" key="1">
    <citation type="journal article" date="2021" name="PeerJ">
        <title>Extensive microbial diversity within the chicken gut microbiome revealed by metagenomics and culture.</title>
        <authorList>
            <person name="Gilroy R."/>
            <person name="Ravi A."/>
            <person name="Getino M."/>
            <person name="Pursley I."/>
            <person name="Horton D.L."/>
            <person name="Alikhan N.F."/>
            <person name="Baker D."/>
            <person name="Gharbi K."/>
            <person name="Hall N."/>
            <person name="Watson M."/>
            <person name="Adriaenssens E.M."/>
            <person name="Foster-Nyarko E."/>
            <person name="Jarju S."/>
            <person name="Secka A."/>
            <person name="Antonio M."/>
            <person name="Oren A."/>
            <person name="Chaudhuri R.R."/>
            <person name="La Ragione R."/>
            <person name="Hildebrand F."/>
            <person name="Pallen M.J."/>
        </authorList>
    </citation>
    <scope>NUCLEOTIDE SEQUENCE</scope>
    <source>
        <strain evidence="3">12435</strain>
    </source>
</reference>
<reference evidence="3" key="2">
    <citation type="submission" date="2021-04" db="EMBL/GenBank/DDBJ databases">
        <authorList>
            <person name="Gilroy R."/>
        </authorList>
    </citation>
    <scope>NUCLEOTIDE SEQUENCE</scope>
    <source>
        <strain evidence="3">12435</strain>
    </source>
</reference>
<evidence type="ECO:0000313" key="4">
    <source>
        <dbReference type="Proteomes" id="UP000823990"/>
    </source>
</evidence>
<evidence type="ECO:0000313" key="3">
    <source>
        <dbReference type="EMBL" id="HIW02693.1"/>
    </source>
</evidence>
<keyword evidence="2" id="KW-1133">Transmembrane helix</keyword>
<feature type="transmembrane region" description="Helical" evidence="2">
    <location>
        <begin position="87"/>
        <end position="111"/>
    </location>
</feature>
<feature type="region of interest" description="Disordered" evidence="1">
    <location>
        <begin position="1"/>
        <end position="22"/>
    </location>
</feature>
<sequence>MTEADENAGKTPAEDSAHAPAARRRLHPARRIALAGVYAALLIGGKEALAAIPNVEIVTLLCALGGYSFGFTSLPSVLAFVAVEGAIYGFGTWTVSYFIHWPLVTLAFILLRRLLPADRKIAVRIVPTAIALLSVVCFSVLTSLADVGLLTGFFENFWARFGVYYLRGVPFYIAQAVTNAVVFPLLFPALARLLGKIYAKMFM</sequence>
<dbReference type="AlphaFoldDB" id="A0A9D1Q0I4"/>
<feature type="transmembrane region" description="Helical" evidence="2">
    <location>
        <begin position="57"/>
        <end position="81"/>
    </location>
</feature>
<evidence type="ECO:0000256" key="2">
    <source>
        <dbReference type="SAM" id="Phobius"/>
    </source>
</evidence>
<feature type="transmembrane region" description="Helical" evidence="2">
    <location>
        <begin position="171"/>
        <end position="194"/>
    </location>
</feature>
<proteinExistence type="predicted"/>
<gene>
    <name evidence="3" type="ORF">H9892_05075</name>
</gene>
<evidence type="ECO:0008006" key="5">
    <source>
        <dbReference type="Google" id="ProtNLM"/>
    </source>
</evidence>
<organism evidence="3 4">
    <name type="scientific">Candidatus Protoclostridium stercorigallinarum</name>
    <dbReference type="NCBI Taxonomy" id="2838741"/>
    <lineage>
        <taxon>Bacteria</taxon>
        <taxon>Bacillati</taxon>
        <taxon>Bacillota</taxon>
        <taxon>Clostridia</taxon>
        <taxon>Candidatus Protoclostridium</taxon>
    </lineage>
</organism>
<accession>A0A9D1Q0I4</accession>
<keyword evidence="2" id="KW-0472">Membrane</keyword>
<dbReference type="Proteomes" id="UP000823990">
    <property type="component" value="Unassembled WGS sequence"/>
</dbReference>
<evidence type="ECO:0000256" key="1">
    <source>
        <dbReference type="SAM" id="MobiDB-lite"/>
    </source>
</evidence>
<feature type="transmembrane region" description="Helical" evidence="2">
    <location>
        <begin position="123"/>
        <end position="151"/>
    </location>
</feature>
<protein>
    <recommendedName>
        <fullName evidence="5">ECF transporter S component</fullName>
    </recommendedName>
</protein>
<comment type="caution">
    <text evidence="3">The sequence shown here is derived from an EMBL/GenBank/DDBJ whole genome shotgun (WGS) entry which is preliminary data.</text>
</comment>